<evidence type="ECO:0000259" key="5">
    <source>
        <dbReference type="PROSITE" id="PS50076"/>
    </source>
</evidence>
<evidence type="ECO:0000313" key="6">
    <source>
        <dbReference type="EMBL" id="KAL3118118.1"/>
    </source>
</evidence>
<dbReference type="AlphaFoldDB" id="A0ABD2LSA9"/>
<dbReference type="Pfam" id="PF00226">
    <property type="entry name" value="DnaJ"/>
    <property type="match status" value="1"/>
</dbReference>
<dbReference type="Pfam" id="PF05207">
    <property type="entry name" value="Zn_ribbon_CSL"/>
    <property type="match status" value="1"/>
</dbReference>
<dbReference type="InterPro" id="IPR001623">
    <property type="entry name" value="DnaJ_domain"/>
</dbReference>
<dbReference type="Gene3D" id="1.10.287.110">
    <property type="entry name" value="DnaJ domain"/>
    <property type="match status" value="1"/>
</dbReference>
<dbReference type="GO" id="GO:0046872">
    <property type="term" value="F:metal ion binding"/>
    <property type="evidence" value="ECO:0007669"/>
    <property type="project" value="UniProtKB-KW"/>
</dbReference>
<organism evidence="6 7">
    <name type="scientific">Heterodera trifolii</name>
    <dbReference type="NCBI Taxonomy" id="157864"/>
    <lineage>
        <taxon>Eukaryota</taxon>
        <taxon>Metazoa</taxon>
        <taxon>Ecdysozoa</taxon>
        <taxon>Nematoda</taxon>
        <taxon>Chromadorea</taxon>
        <taxon>Rhabditida</taxon>
        <taxon>Tylenchina</taxon>
        <taxon>Tylenchomorpha</taxon>
        <taxon>Tylenchoidea</taxon>
        <taxon>Heteroderidae</taxon>
        <taxon>Heteroderinae</taxon>
        <taxon>Heterodera</taxon>
    </lineage>
</organism>
<proteinExistence type="inferred from homology"/>
<protein>
    <recommendedName>
        <fullName evidence="5">J domain-containing protein</fullName>
    </recommendedName>
</protein>
<comment type="similarity">
    <text evidence="1">Belongs to the DPH4 family.</text>
</comment>
<dbReference type="InterPro" id="IPR007872">
    <property type="entry name" value="DPH_MB_dom"/>
</dbReference>
<dbReference type="Gene3D" id="3.10.660.10">
    <property type="entry name" value="DPH Zinc finger"/>
    <property type="match status" value="1"/>
</dbReference>
<evidence type="ECO:0000256" key="4">
    <source>
        <dbReference type="ARBA" id="ARBA00023004"/>
    </source>
</evidence>
<dbReference type="SMART" id="SM00271">
    <property type="entry name" value="DnaJ"/>
    <property type="match status" value="1"/>
</dbReference>
<evidence type="ECO:0000256" key="2">
    <source>
        <dbReference type="ARBA" id="ARBA00022723"/>
    </source>
</evidence>
<comment type="caution">
    <text evidence="6">The sequence shown here is derived from an EMBL/GenBank/DDBJ whole genome shotgun (WGS) entry which is preliminary data.</text>
</comment>
<feature type="domain" description="J" evidence="5">
    <location>
        <begin position="3"/>
        <end position="67"/>
    </location>
</feature>
<dbReference type="SUPFAM" id="SSF144217">
    <property type="entry name" value="CSL zinc finger"/>
    <property type="match status" value="1"/>
</dbReference>
<keyword evidence="2" id="KW-0479">Metal-binding</keyword>
<dbReference type="CDD" id="cd06257">
    <property type="entry name" value="DnaJ"/>
    <property type="match status" value="1"/>
</dbReference>
<dbReference type="PRINTS" id="PR00625">
    <property type="entry name" value="JDOMAIN"/>
</dbReference>
<reference evidence="6 7" key="1">
    <citation type="submission" date="2024-10" db="EMBL/GenBank/DDBJ databases">
        <authorList>
            <person name="Kim D."/>
        </authorList>
    </citation>
    <scope>NUCLEOTIDE SEQUENCE [LARGE SCALE GENOMIC DNA]</scope>
    <source>
        <strain evidence="6">BH-2024</strain>
    </source>
</reference>
<evidence type="ECO:0000256" key="1">
    <source>
        <dbReference type="ARBA" id="ARBA00006169"/>
    </source>
</evidence>
<gene>
    <name evidence="6" type="ORF">niasHT_001892</name>
</gene>
<sequence length="162" mass="18267">MRDFYSLLNCDKSASAEQLKQAYFQQLRKCHPDKNDSLQQLDPFLDLVRAWKVLSDTVARTNYDCWLGEQQFRVDKELIFDEIWLNASAPSSPVVPFGGDFEEECRCGGIYQVSTEAVEQLALDYLLVDCSNCSLTLRVWRCGASSPSPPLEEAKATSKANA</sequence>
<dbReference type="EMBL" id="JBICBT010000293">
    <property type="protein sequence ID" value="KAL3118118.1"/>
    <property type="molecule type" value="Genomic_DNA"/>
</dbReference>
<dbReference type="InterPro" id="IPR036869">
    <property type="entry name" value="J_dom_sf"/>
</dbReference>
<dbReference type="PROSITE" id="PS50076">
    <property type="entry name" value="DNAJ_2"/>
    <property type="match status" value="1"/>
</dbReference>
<accession>A0ABD2LSA9</accession>
<keyword evidence="3" id="KW-0862">Zinc</keyword>
<evidence type="ECO:0000313" key="7">
    <source>
        <dbReference type="Proteomes" id="UP001620626"/>
    </source>
</evidence>
<dbReference type="PANTHER" id="PTHR45255">
    <property type="entry name" value="DNAJ HOMOLOG SUBFAMILY C MEMBER 24"/>
    <property type="match status" value="1"/>
</dbReference>
<keyword evidence="4" id="KW-0408">Iron</keyword>
<dbReference type="InterPro" id="IPR036671">
    <property type="entry name" value="DPH_MB_sf"/>
</dbReference>
<evidence type="ECO:0000256" key="3">
    <source>
        <dbReference type="ARBA" id="ARBA00022833"/>
    </source>
</evidence>
<keyword evidence="7" id="KW-1185">Reference proteome</keyword>
<name>A0ABD2LSA9_9BILA</name>
<dbReference type="PANTHER" id="PTHR45255:SF1">
    <property type="entry name" value="DNAJ HOMOLOG SUBFAMILY C MEMBER 24"/>
    <property type="match status" value="1"/>
</dbReference>
<dbReference type="SUPFAM" id="SSF46565">
    <property type="entry name" value="Chaperone J-domain"/>
    <property type="match status" value="1"/>
</dbReference>
<dbReference type="Proteomes" id="UP001620626">
    <property type="component" value="Unassembled WGS sequence"/>
</dbReference>